<organism evidence="1 2">
    <name type="scientific">Sutterella parvirubra YIT 11816</name>
    <dbReference type="NCBI Taxonomy" id="762967"/>
    <lineage>
        <taxon>Bacteria</taxon>
        <taxon>Pseudomonadati</taxon>
        <taxon>Pseudomonadota</taxon>
        <taxon>Betaproteobacteria</taxon>
        <taxon>Burkholderiales</taxon>
        <taxon>Sutterellaceae</taxon>
        <taxon>Sutterella</taxon>
    </lineage>
</organism>
<dbReference type="EMBL" id="AFBQ01000384">
    <property type="protein sequence ID" value="EHY30142.1"/>
    <property type="molecule type" value="Genomic_DNA"/>
</dbReference>
<gene>
    <name evidence="1" type="ORF">HMPREF9440_02497</name>
</gene>
<evidence type="ECO:0000313" key="1">
    <source>
        <dbReference type="EMBL" id="EHY30142.1"/>
    </source>
</evidence>
<proteinExistence type="predicted"/>
<keyword evidence="2" id="KW-1185">Reference proteome</keyword>
<dbReference type="HOGENOM" id="CLU_3123501_0_0_4"/>
<evidence type="ECO:0000313" key="2">
    <source>
        <dbReference type="Proteomes" id="UP000004956"/>
    </source>
</evidence>
<protein>
    <submittedName>
        <fullName evidence="1">Uncharacterized protein</fullName>
    </submittedName>
</protein>
<reference evidence="1 2" key="1">
    <citation type="submission" date="2011-11" db="EMBL/GenBank/DDBJ databases">
        <authorList>
            <person name="Weinstock G."/>
            <person name="Sodergren E."/>
            <person name="Clifton S."/>
            <person name="Fulton L."/>
            <person name="Fulton B."/>
            <person name="Courtney L."/>
            <person name="Fronick C."/>
            <person name="Harrison M."/>
            <person name="Strong C."/>
            <person name="Farmer C."/>
            <person name="Delahaunty K."/>
            <person name="Markovic C."/>
            <person name="Hall O."/>
            <person name="Minx P."/>
            <person name="Tomlinson C."/>
            <person name="Mitreva M."/>
            <person name="Hou S."/>
            <person name="Chen J."/>
            <person name="Wollam A."/>
            <person name="Pepin K.H."/>
            <person name="Johnson M."/>
            <person name="Bhonagiri V."/>
            <person name="Zhang X."/>
            <person name="Suruliraj S."/>
            <person name="Warren W."/>
            <person name="Chinwalla A."/>
            <person name="Mardis E.R."/>
            <person name="Wilson R.K."/>
        </authorList>
    </citation>
    <scope>NUCLEOTIDE SEQUENCE [LARGE SCALE GENOMIC DNA]</scope>
    <source>
        <strain evidence="1 2">YIT 11816</strain>
    </source>
</reference>
<dbReference type="AlphaFoldDB" id="H3KI95"/>
<dbReference type="PATRIC" id="fig|762967.3.peg.1966"/>
<comment type="caution">
    <text evidence="1">The sequence shown here is derived from an EMBL/GenBank/DDBJ whole genome shotgun (WGS) entry which is preliminary data.</text>
</comment>
<accession>H3KI95</accession>
<dbReference type="Proteomes" id="UP000004956">
    <property type="component" value="Unassembled WGS sequence"/>
</dbReference>
<name>H3KI95_9BURK</name>
<sequence length="50" mass="5701">MSVFRREAGRHQLKYLHRHPMGITVSHMGVGLPNRVWYLVAPQGSPGYLV</sequence>